<protein>
    <recommendedName>
        <fullName evidence="6 7">Small ribosomal subunit protein uS7c</fullName>
    </recommendedName>
</protein>
<proteinExistence type="inferred from homology"/>
<comment type="subcellular location">
    <subcellularLocation>
        <location evidence="7">Plastid</location>
        <location evidence="7">Chloroplast</location>
    </subcellularLocation>
</comment>
<dbReference type="GO" id="GO:0015935">
    <property type="term" value="C:small ribosomal subunit"/>
    <property type="evidence" value="ECO:0007669"/>
    <property type="project" value="InterPro"/>
</dbReference>
<dbReference type="CDD" id="cd14871">
    <property type="entry name" value="uS7_Chloroplast"/>
    <property type="match status" value="1"/>
</dbReference>
<dbReference type="HAMAP" id="MF_00480_B">
    <property type="entry name" value="Ribosomal_uS7_B"/>
    <property type="match status" value="1"/>
</dbReference>
<keyword evidence="3 7" id="KW-0694">RNA-binding</keyword>
<accession>C0JWT8</accession>
<comment type="similarity">
    <text evidence="1 7 8">Belongs to the universal ribosomal protein uS7 family.</text>
</comment>
<evidence type="ECO:0000256" key="4">
    <source>
        <dbReference type="ARBA" id="ARBA00022980"/>
    </source>
</evidence>
<comment type="function">
    <text evidence="7">One of the primary rRNA binding proteins, it binds directly to 16S rRNA where it nucleates assembly of the head domain of the 30S subunit.</text>
</comment>
<gene>
    <name evidence="7 10" type="primary">rps7</name>
</gene>
<evidence type="ECO:0000256" key="2">
    <source>
        <dbReference type="ARBA" id="ARBA00022730"/>
    </source>
</evidence>
<dbReference type="NCBIfam" id="TIGR01029">
    <property type="entry name" value="rpsG_bact"/>
    <property type="match status" value="1"/>
</dbReference>
<evidence type="ECO:0000256" key="6">
    <source>
        <dbReference type="ARBA" id="ARBA00035151"/>
    </source>
</evidence>
<evidence type="ECO:0000313" key="10">
    <source>
        <dbReference type="EMBL" id="ACK36843.1"/>
    </source>
</evidence>
<dbReference type="SUPFAM" id="SSF47973">
    <property type="entry name" value="Ribosomal protein S7"/>
    <property type="match status" value="1"/>
</dbReference>
<keyword evidence="10" id="KW-0934">Plastid</keyword>
<keyword evidence="5 7" id="KW-0687">Ribonucleoprotein</keyword>
<dbReference type="PROSITE" id="PS00052">
    <property type="entry name" value="RIBOSOMAL_S7"/>
    <property type="match status" value="1"/>
</dbReference>
<dbReference type="PIRSF" id="PIRSF002122">
    <property type="entry name" value="RPS7p_RPS7a_RPS5e_RPS7o"/>
    <property type="match status" value="1"/>
</dbReference>
<comment type="subunit">
    <text evidence="7">Part of the 30S ribosomal subunit.</text>
</comment>
<sequence length="154" mass="17449">MSKRKTSQRITADPIYRSRLVDMLINRLMFGGKRSVASRIVYDAMEQIQEQEETQPLTVLEDAVRNTTPLVEVKSRRVGGSTYQVPREVEPMRGTSLALRWIINSARSRSGRGMSMKLAQELVDASKNAGKAVQKRQETHKMAEANRAFAHFRG</sequence>
<name>C0JWT8_9CHLO</name>
<dbReference type="InterPro" id="IPR000235">
    <property type="entry name" value="Ribosomal_uS7"/>
</dbReference>
<geneLocation type="chloroplast" evidence="10"/>
<keyword evidence="10" id="KW-0150">Chloroplast</keyword>
<dbReference type="GO" id="GO:0019843">
    <property type="term" value="F:rRNA binding"/>
    <property type="evidence" value="ECO:0007669"/>
    <property type="project" value="UniProtKB-UniRule"/>
</dbReference>
<keyword evidence="2 7" id="KW-0699">rRNA-binding</keyword>
<dbReference type="EMBL" id="FJ493498">
    <property type="protein sequence ID" value="ACK36843.1"/>
    <property type="molecule type" value="Genomic_DNA"/>
</dbReference>
<reference evidence="10" key="1">
    <citation type="journal article" date="2009" name="Mol. Biol. Evol.">
        <title>The chloroplast genomes of the green algae Pyramimonas, Monomastix, and Pycnococcus shed new light on the evolutionary history of prasinophytes and the origin of the secondary chloroplasts of euglenids.</title>
        <authorList>
            <person name="Turmel M."/>
            <person name="Gagnon M.C."/>
            <person name="O'Kelly C.J."/>
            <person name="Otis C."/>
            <person name="Lemieux C."/>
        </authorList>
    </citation>
    <scope>NUCLEOTIDE SEQUENCE</scope>
    <source>
        <strain evidence="10">CCMP 1203</strain>
    </source>
</reference>
<dbReference type="RefSeq" id="YP_002600824.1">
    <property type="nucleotide sequence ID" value="NC_012097.1"/>
</dbReference>
<evidence type="ECO:0000259" key="9">
    <source>
        <dbReference type="Pfam" id="PF00177"/>
    </source>
</evidence>
<dbReference type="Gene3D" id="1.10.455.10">
    <property type="entry name" value="Ribosomal protein S7 domain"/>
    <property type="match status" value="1"/>
</dbReference>
<organism evidence="10">
    <name type="scientific">Pycnococcus provasolii</name>
    <dbReference type="NCBI Taxonomy" id="41880"/>
    <lineage>
        <taxon>Eukaryota</taxon>
        <taxon>Viridiplantae</taxon>
        <taxon>Chlorophyta</taxon>
        <taxon>Pseudoscourfieldiophyceae</taxon>
        <taxon>Pseudoscourfieldiales</taxon>
        <taxon>Pycnococcaceae</taxon>
        <taxon>Pycnococcus</taxon>
    </lineage>
</organism>
<evidence type="ECO:0000256" key="8">
    <source>
        <dbReference type="RuleBase" id="RU003619"/>
    </source>
</evidence>
<dbReference type="GeneID" id="7498369"/>
<dbReference type="AlphaFoldDB" id="C0JWT8"/>
<evidence type="ECO:0000256" key="7">
    <source>
        <dbReference type="HAMAP-Rule" id="MF_00480"/>
    </source>
</evidence>
<dbReference type="FunFam" id="1.10.455.10:FF:000001">
    <property type="entry name" value="30S ribosomal protein S7"/>
    <property type="match status" value="1"/>
</dbReference>
<dbReference type="InterPro" id="IPR023798">
    <property type="entry name" value="Ribosomal_uS7_dom"/>
</dbReference>
<dbReference type="InterPro" id="IPR020606">
    <property type="entry name" value="Ribosomal_uS7_CS"/>
</dbReference>
<dbReference type="GO" id="GO:0009507">
    <property type="term" value="C:chloroplast"/>
    <property type="evidence" value="ECO:0007669"/>
    <property type="project" value="UniProtKB-SubCell"/>
</dbReference>
<dbReference type="Pfam" id="PF00177">
    <property type="entry name" value="Ribosomal_S7"/>
    <property type="match status" value="1"/>
</dbReference>
<evidence type="ECO:0000256" key="1">
    <source>
        <dbReference type="ARBA" id="ARBA00007151"/>
    </source>
</evidence>
<evidence type="ECO:0000256" key="3">
    <source>
        <dbReference type="ARBA" id="ARBA00022884"/>
    </source>
</evidence>
<dbReference type="InterPro" id="IPR005717">
    <property type="entry name" value="Ribosomal_uS7_bac/org-type"/>
</dbReference>
<dbReference type="GO" id="GO:0006412">
    <property type="term" value="P:translation"/>
    <property type="evidence" value="ECO:0007669"/>
    <property type="project" value="UniProtKB-UniRule"/>
</dbReference>
<feature type="domain" description="Small ribosomal subunit protein uS7" evidence="9">
    <location>
        <begin position="4"/>
        <end position="147"/>
    </location>
</feature>
<keyword evidence="4 7" id="KW-0689">Ribosomal protein</keyword>
<dbReference type="PANTHER" id="PTHR11205">
    <property type="entry name" value="RIBOSOMAL PROTEIN S7"/>
    <property type="match status" value="1"/>
</dbReference>
<evidence type="ECO:0000256" key="5">
    <source>
        <dbReference type="ARBA" id="ARBA00023274"/>
    </source>
</evidence>
<dbReference type="InterPro" id="IPR036823">
    <property type="entry name" value="Ribosomal_uS7_dom_sf"/>
</dbReference>
<dbReference type="GO" id="GO:0003735">
    <property type="term" value="F:structural constituent of ribosome"/>
    <property type="evidence" value="ECO:0007669"/>
    <property type="project" value="InterPro"/>
</dbReference>